<dbReference type="EMBL" id="AVOT02008572">
    <property type="protein sequence ID" value="MBW0486277.1"/>
    <property type="molecule type" value="Genomic_DNA"/>
</dbReference>
<dbReference type="InterPro" id="IPR036869">
    <property type="entry name" value="J_dom_sf"/>
</dbReference>
<feature type="compositionally biased region" description="Polar residues" evidence="1">
    <location>
        <begin position="382"/>
        <end position="392"/>
    </location>
</feature>
<evidence type="ECO:0000313" key="3">
    <source>
        <dbReference type="EMBL" id="MBW0486277.1"/>
    </source>
</evidence>
<dbReference type="PANTHER" id="PTHR43948">
    <property type="entry name" value="DNAJ HOMOLOG SUBFAMILY B"/>
    <property type="match status" value="1"/>
</dbReference>
<evidence type="ECO:0000313" key="4">
    <source>
        <dbReference type="Proteomes" id="UP000765509"/>
    </source>
</evidence>
<dbReference type="InterPro" id="IPR001623">
    <property type="entry name" value="DnaJ_domain"/>
</dbReference>
<dbReference type="GO" id="GO:0051082">
    <property type="term" value="F:unfolded protein binding"/>
    <property type="evidence" value="ECO:0007669"/>
    <property type="project" value="TreeGrafter"/>
</dbReference>
<dbReference type="Pfam" id="PF00226">
    <property type="entry name" value="DnaJ"/>
    <property type="match status" value="1"/>
</dbReference>
<name>A0A9Q3CM98_9BASI</name>
<gene>
    <name evidence="3" type="ORF">O181_025992</name>
</gene>
<dbReference type="GO" id="GO:0051087">
    <property type="term" value="F:protein-folding chaperone binding"/>
    <property type="evidence" value="ECO:0007669"/>
    <property type="project" value="TreeGrafter"/>
</dbReference>
<sequence>MSFQPQEYVYFLAAGRLVLATLKAFKDFGGLNEAFMDSLPVILAISPRFHPLPLTRSSANPLIAHSFFLVGSPISFIARIYKLLSFKLQLHGSSPYLRVLMQTYPSIKTISKINFTLLFTTLIACLSKRPDFLLSFNHFQSQLIKQRAIPIKSFLAYSSSLLPASTIKLARVPFFQLQFLKKEQNKSRFLKLFIRLFKMEAENAYSLLGISRDATNDQIIYAYRVAALKYHPRRYPPHETFIQIHFKKLAEAYTVLIDPAQRREYDRNLDSRRATSATMRAQESSASGRVYSSSYAFHEASFGPYDNNYGRPSERLSDAEVETLFQNVVNRASRAGNQYHEPSHHRVPDQGPPAARTGPGSFFPAPRSSFTNPASAGHSINRPFSTINSSSAHRVPQGYSSRAGGPEPHRSRGGPYAPIPQGVTPLQSVTSFERSMVVEPDGSYHLHRLQTSRAIDAHGNIHDSVRRQVAASMSQDQLRRRATGGESVPYSTRPSRPFSRANMWTEPTDTQYQPLSTSMNDPRPSRNSRFHGDRMQSSMARPHSAYGSASRRYYGSTSTHQMPPPQGHQRRPGGY</sequence>
<accession>A0A9Q3CM98</accession>
<dbReference type="GO" id="GO:0005634">
    <property type="term" value="C:nucleus"/>
    <property type="evidence" value="ECO:0007669"/>
    <property type="project" value="TreeGrafter"/>
</dbReference>
<comment type="caution">
    <text evidence="3">The sequence shown here is derived from an EMBL/GenBank/DDBJ whole genome shotgun (WGS) entry which is preliminary data.</text>
</comment>
<feature type="region of interest" description="Disordered" evidence="1">
    <location>
        <begin position="471"/>
        <end position="575"/>
    </location>
</feature>
<protein>
    <recommendedName>
        <fullName evidence="2">J domain-containing protein</fullName>
    </recommendedName>
</protein>
<feature type="region of interest" description="Disordered" evidence="1">
    <location>
        <begin position="338"/>
        <end position="423"/>
    </location>
</feature>
<reference evidence="3" key="1">
    <citation type="submission" date="2021-03" db="EMBL/GenBank/DDBJ databases">
        <title>Draft genome sequence of rust myrtle Austropuccinia psidii MF-1, a brazilian biotype.</title>
        <authorList>
            <person name="Quecine M.C."/>
            <person name="Pachon D.M.R."/>
            <person name="Bonatelli M.L."/>
            <person name="Correr F.H."/>
            <person name="Franceschini L.M."/>
            <person name="Leite T.F."/>
            <person name="Margarido G.R.A."/>
            <person name="Almeida C.A."/>
            <person name="Ferrarezi J.A."/>
            <person name="Labate C.A."/>
        </authorList>
    </citation>
    <scope>NUCLEOTIDE SEQUENCE</scope>
    <source>
        <strain evidence="3">MF-1</strain>
    </source>
</reference>
<dbReference type="CDD" id="cd06257">
    <property type="entry name" value="DnaJ"/>
    <property type="match status" value="1"/>
</dbReference>
<dbReference type="AlphaFoldDB" id="A0A9Q3CM98"/>
<proteinExistence type="predicted"/>
<feature type="domain" description="J" evidence="2">
    <location>
        <begin position="203"/>
        <end position="269"/>
    </location>
</feature>
<dbReference type="Proteomes" id="UP000765509">
    <property type="component" value="Unassembled WGS sequence"/>
</dbReference>
<dbReference type="PROSITE" id="PS50076">
    <property type="entry name" value="DNAJ_2"/>
    <property type="match status" value="1"/>
</dbReference>
<organism evidence="3 4">
    <name type="scientific">Austropuccinia psidii MF-1</name>
    <dbReference type="NCBI Taxonomy" id="1389203"/>
    <lineage>
        <taxon>Eukaryota</taxon>
        <taxon>Fungi</taxon>
        <taxon>Dikarya</taxon>
        <taxon>Basidiomycota</taxon>
        <taxon>Pucciniomycotina</taxon>
        <taxon>Pucciniomycetes</taxon>
        <taxon>Pucciniales</taxon>
        <taxon>Sphaerophragmiaceae</taxon>
        <taxon>Austropuccinia</taxon>
    </lineage>
</organism>
<dbReference type="OrthoDB" id="445556at2759"/>
<dbReference type="PANTHER" id="PTHR43948:SF14">
    <property type="entry name" value="PROTEIN DNAJ, PUTATIVE-RELATED"/>
    <property type="match status" value="1"/>
</dbReference>
<dbReference type="SUPFAM" id="SSF46565">
    <property type="entry name" value="Chaperone J-domain"/>
    <property type="match status" value="1"/>
</dbReference>
<evidence type="ECO:0000259" key="2">
    <source>
        <dbReference type="PROSITE" id="PS50076"/>
    </source>
</evidence>
<dbReference type="PRINTS" id="PR00625">
    <property type="entry name" value="JDOMAIN"/>
</dbReference>
<dbReference type="GO" id="GO:0005737">
    <property type="term" value="C:cytoplasm"/>
    <property type="evidence" value="ECO:0007669"/>
    <property type="project" value="TreeGrafter"/>
</dbReference>
<dbReference type="GO" id="GO:0044183">
    <property type="term" value="F:protein folding chaperone"/>
    <property type="evidence" value="ECO:0007669"/>
    <property type="project" value="TreeGrafter"/>
</dbReference>
<feature type="compositionally biased region" description="Polar residues" evidence="1">
    <location>
        <begin position="505"/>
        <end position="520"/>
    </location>
</feature>
<evidence type="ECO:0000256" key="1">
    <source>
        <dbReference type="SAM" id="MobiDB-lite"/>
    </source>
</evidence>
<dbReference type="Gene3D" id="1.10.287.110">
    <property type="entry name" value="DnaJ domain"/>
    <property type="match status" value="1"/>
</dbReference>
<dbReference type="SMART" id="SM00271">
    <property type="entry name" value="DnaJ"/>
    <property type="match status" value="1"/>
</dbReference>
<keyword evidence="4" id="KW-1185">Reference proteome</keyword>